<keyword evidence="1" id="KW-0880">Kelch repeat</keyword>
<reference evidence="4" key="1">
    <citation type="submission" date="2017-04" db="EMBL/GenBank/DDBJ databases">
        <title>Population genomics of picophytoplankton unveils novel chromosome hypervariability.</title>
        <authorList>
            <consortium name="DOE Joint Genome Institute"/>
            <person name="Blanc-Mathieu R."/>
            <person name="Krasovec M."/>
            <person name="Hebrard M."/>
            <person name="Yau S."/>
            <person name="Desgranges E."/>
            <person name="Martin J."/>
            <person name="Schackwitz W."/>
            <person name="Kuo A."/>
            <person name="Salin G."/>
            <person name="Donnadieu C."/>
            <person name="Desdevises Y."/>
            <person name="Sanchez-Ferandin S."/>
            <person name="Moreau H."/>
            <person name="Rivals E."/>
            <person name="Grigoriev I.V."/>
            <person name="Grimsley N."/>
            <person name="Eyre-Walker A."/>
            <person name="Piganeau G."/>
        </authorList>
    </citation>
    <scope>NUCLEOTIDE SEQUENCE [LARGE SCALE GENOMIC DNA]</scope>
    <source>
        <strain evidence="4">RCC 1115</strain>
    </source>
</reference>
<name>A0A1Y5IR79_OSTTA</name>
<sequence>MRWVACRGSSGTEPPSPRFGHTATTLNRGRYVVVFGGLSRASDSTSGGALNDVVVLDVLHDAWFRPVARDAAHQPPPRAFHCACATSATTMTIACGRDGREQRGDAWTLDSETWTWTVLTQARTTARDFACCAPVGDGSMVMFGGFDGKKWLGEVETLDARRGAEARWRTERVRPAKLEAIEAIVATASGKTAPEARSGSAMVKYGPNVLVFGGQGANGGAFNDTWCLKRERDENGEPDGWSWVKLVLRGSPPNARAGHAMSVMSTTSTSGQTPSIVVTGGVGDDGWLVKERCYYDDAHFLDGDNARWQKLSFSGEGNGPSSRAYHTLTHVSQNKCLFFGGFNGANACNDSWWLTVDDMEYLDISLEARPSPRALVNALRDRLKTESSVNVFAGNDAAFRQHLSACDVEDVKIGDVPGLMREYALATAALGLPGSRQDAQGRFRHRDPADITLRDLGSALTELQSAYIANA</sequence>
<dbReference type="Gene3D" id="2.120.10.80">
    <property type="entry name" value="Kelch-type beta propeller"/>
    <property type="match status" value="2"/>
</dbReference>
<gene>
    <name evidence="4" type="ORF">BE221DRAFT_66311</name>
</gene>
<proteinExistence type="predicted"/>
<dbReference type="EMBL" id="KZ155771">
    <property type="protein sequence ID" value="OUS49485.1"/>
    <property type="molecule type" value="Genomic_DNA"/>
</dbReference>
<evidence type="ECO:0000256" key="3">
    <source>
        <dbReference type="SAM" id="MobiDB-lite"/>
    </source>
</evidence>
<dbReference type="Proteomes" id="UP000195557">
    <property type="component" value="Unassembled WGS sequence"/>
</dbReference>
<dbReference type="SUPFAM" id="SSF117281">
    <property type="entry name" value="Kelch motif"/>
    <property type="match status" value="2"/>
</dbReference>
<dbReference type="InterPro" id="IPR015915">
    <property type="entry name" value="Kelch-typ_b-propeller"/>
</dbReference>
<organism evidence="4">
    <name type="scientific">Ostreococcus tauri</name>
    <name type="common">Marine green alga</name>
    <dbReference type="NCBI Taxonomy" id="70448"/>
    <lineage>
        <taxon>Eukaryota</taxon>
        <taxon>Viridiplantae</taxon>
        <taxon>Chlorophyta</taxon>
        <taxon>Mamiellophyceae</taxon>
        <taxon>Mamiellales</taxon>
        <taxon>Bathycoccaceae</taxon>
        <taxon>Ostreococcus</taxon>
    </lineage>
</organism>
<evidence type="ECO:0000256" key="2">
    <source>
        <dbReference type="ARBA" id="ARBA00022737"/>
    </source>
</evidence>
<accession>A0A1Y5IR79</accession>
<evidence type="ECO:0000313" key="4">
    <source>
        <dbReference type="EMBL" id="OUS49485.1"/>
    </source>
</evidence>
<dbReference type="PANTHER" id="PTHR46093">
    <property type="entry name" value="ACYL-COA-BINDING DOMAIN-CONTAINING PROTEIN 5"/>
    <property type="match status" value="1"/>
</dbReference>
<dbReference type="PANTHER" id="PTHR46093:SF13">
    <property type="entry name" value="RAB9 EFFECTOR PROTEIN WITH KELCH MOTIFS"/>
    <property type="match status" value="1"/>
</dbReference>
<dbReference type="AlphaFoldDB" id="A0A1Y5IR79"/>
<feature type="region of interest" description="Disordered" evidence="3">
    <location>
        <begin position="1"/>
        <end position="21"/>
    </location>
</feature>
<dbReference type="eggNOG" id="KOG0379">
    <property type="taxonomic scope" value="Eukaryota"/>
</dbReference>
<keyword evidence="2" id="KW-0677">Repeat</keyword>
<dbReference type="Pfam" id="PF24681">
    <property type="entry name" value="Kelch_KLHDC2_KLHL20_DRC7"/>
    <property type="match status" value="2"/>
</dbReference>
<protein>
    <submittedName>
        <fullName evidence="4">Putative transcription factor</fullName>
    </submittedName>
</protein>
<evidence type="ECO:0000256" key="1">
    <source>
        <dbReference type="ARBA" id="ARBA00022441"/>
    </source>
</evidence>